<dbReference type="GO" id="GO:0004725">
    <property type="term" value="F:protein tyrosine phosphatase activity"/>
    <property type="evidence" value="ECO:0007669"/>
    <property type="project" value="UniProtKB-EC"/>
</dbReference>
<dbReference type="AlphaFoldDB" id="A0A8K0D389"/>
<comment type="catalytic activity">
    <reaction evidence="5">
        <text>O-phospho-L-tyrosyl-[protein] + H2O = L-tyrosyl-[protein] + phosphate</text>
        <dbReference type="Rhea" id="RHEA:10684"/>
        <dbReference type="Rhea" id="RHEA-COMP:10136"/>
        <dbReference type="Rhea" id="RHEA-COMP:20101"/>
        <dbReference type="ChEBI" id="CHEBI:15377"/>
        <dbReference type="ChEBI" id="CHEBI:43474"/>
        <dbReference type="ChEBI" id="CHEBI:46858"/>
        <dbReference type="ChEBI" id="CHEBI:61978"/>
        <dbReference type="EC" id="3.1.3.48"/>
    </reaction>
</comment>
<protein>
    <recommendedName>
        <fullName evidence="2">protein-tyrosine-phosphatase</fullName>
        <ecNumber evidence="2">3.1.3.48</ecNumber>
    </recommendedName>
</protein>
<dbReference type="SUPFAM" id="SSF49265">
    <property type="entry name" value="Fibronectin type III"/>
    <property type="match status" value="1"/>
</dbReference>
<dbReference type="SMART" id="SM00194">
    <property type="entry name" value="PTPc"/>
    <property type="match status" value="2"/>
</dbReference>
<keyword evidence="3" id="KW-0378">Hydrolase</keyword>
<dbReference type="Gene3D" id="3.90.190.10">
    <property type="entry name" value="Protein tyrosine phosphatase superfamily"/>
    <property type="match status" value="3"/>
</dbReference>
<comment type="caution">
    <text evidence="9">The sequence shown here is derived from an EMBL/GenBank/DDBJ whole genome shotgun (WGS) entry which is preliminary data.</text>
</comment>
<feature type="domain" description="Tyrosine specific protein phosphatases" evidence="8">
    <location>
        <begin position="501"/>
        <end position="571"/>
    </location>
</feature>
<dbReference type="FunFam" id="3.90.190.10:FF:000102">
    <property type="entry name" value="Receptor-type tyrosine-protein phosphatase"/>
    <property type="match status" value="1"/>
</dbReference>
<feature type="compositionally biased region" description="Basic residues" evidence="6">
    <location>
        <begin position="225"/>
        <end position="234"/>
    </location>
</feature>
<sequence>MLTYVSVWTNIEPPGTVEYLKSEWDDQYNLTLKWNHPYVANGPLIQFHIKISSNGILCKQFPFPVNKDNYSTSYTYMIPLETCYSSEVNVTVTAINSMFRGSETSIIITTPPRTARFTEQPSVESIASSSITLDLPNVENFEGNSVMYIVVSNTKLNPKYATNIDVVPEVKTKLALPSEFFSWIVAEFKATPIGRQEFVIGDDTKSYSNHTINNLDEIPLTDKKNKSKPRKTKDKHSASSTDENKSTTYSRSIKITNFAKYVKESIENGELERQYQLIPRGQIKPWCCGSQARNKLKNRFNNIIAYDHTRVRLTKLNNDPFSDYINANYIAGYNPSKSNKQAAKASSINRNSEPEYCYIDPDYIQNSEAIAASNSSNYGYIDVSYVEGDHGKKTYIATQGPKATTVNDFWRMIWQEKVKYIVNLTNIKEGDKEKTEQYWPNAGEDLKYGDIQVKYVSSKIFSDYEYRTFTIRRNNKDRQIEHLHFTSWPDHGVPLYIQSLVPFFQKVLAIPRGVHPIVIHCSDGIGSTGTAILCDLCLKMADAEGAIDVLKHLYHLRNQRVNLVDSVEQYKLAHLVLLQCLFSSDTKIECNEETESIILQLLKSLKLKRQFQHINDTTWQNQAIRPLLDVTAKPEWSVKDRFQNIIPAAYGQIYLCKYPADDDYSDYINAVRVDGFRCPEQFIVTQQPLKHTVSDFWRMIDEQQVTTIVSLNKINIGDETSCIFWPTPKTRKIQPVPYLVIEFQERVSNDNHSTTILNLCNKEKYTKSTINLITLKGWIANKVVPDSEESLLKLWEETKKIGKGKNPIVVTCYDGAKACGLFVALSFVIEKIKFEQECDICLAIQTVRLNRKQLLTKMDQFAFLYEAAVIYLRSFDLYSNFSTLNKR</sequence>
<evidence type="ECO:0000256" key="4">
    <source>
        <dbReference type="ARBA" id="ARBA00022912"/>
    </source>
</evidence>
<dbReference type="EC" id="3.1.3.48" evidence="2"/>
<evidence type="ECO:0000256" key="5">
    <source>
        <dbReference type="ARBA" id="ARBA00051722"/>
    </source>
</evidence>
<organism evidence="9 10">
    <name type="scientific">Ignelater luminosus</name>
    <name type="common">Cucubano</name>
    <name type="synonym">Pyrophorus luminosus</name>
    <dbReference type="NCBI Taxonomy" id="2038154"/>
    <lineage>
        <taxon>Eukaryota</taxon>
        <taxon>Metazoa</taxon>
        <taxon>Ecdysozoa</taxon>
        <taxon>Arthropoda</taxon>
        <taxon>Hexapoda</taxon>
        <taxon>Insecta</taxon>
        <taxon>Pterygota</taxon>
        <taxon>Neoptera</taxon>
        <taxon>Endopterygota</taxon>
        <taxon>Coleoptera</taxon>
        <taxon>Polyphaga</taxon>
        <taxon>Elateriformia</taxon>
        <taxon>Elateroidea</taxon>
        <taxon>Elateridae</taxon>
        <taxon>Agrypninae</taxon>
        <taxon>Pyrophorini</taxon>
        <taxon>Ignelater</taxon>
    </lineage>
</organism>
<dbReference type="InterPro" id="IPR029021">
    <property type="entry name" value="Prot-tyrosine_phosphatase-like"/>
</dbReference>
<dbReference type="PRINTS" id="PR00700">
    <property type="entry name" value="PRTYPHPHTASE"/>
</dbReference>
<dbReference type="PROSITE" id="PS50055">
    <property type="entry name" value="TYR_PHOSPHATASE_PTP"/>
    <property type="match status" value="2"/>
</dbReference>
<keyword evidence="10" id="KW-1185">Reference proteome</keyword>
<name>A0A8K0D389_IGNLU</name>
<dbReference type="InterPro" id="IPR003595">
    <property type="entry name" value="Tyr_Pase_cat"/>
</dbReference>
<evidence type="ECO:0000313" key="9">
    <source>
        <dbReference type="EMBL" id="KAF2898625.1"/>
    </source>
</evidence>
<dbReference type="SMART" id="SM00404">
    <property type="entry name" value="PTPc_motif"/>
    <property type="match status" value="2"/>
</dbReference>
<dbReference type="InterPro" id="IPR000242">
    <property type="entry name" value="PTP_cat"/>
</dbReference>
<evidence type="ECO:0000256" key="2">
    <source>
        <dbReference type="ARBA" id="ARBA00013064"/>
    </source>
</evidence>
<accession>A0A8K0D389</accession>
<evidence type="ECO:0000313" key="10">
    <source>
        <dbReference type="Proteomes" id="UP000801492"/>
    </source>
</evidence>
<feature type="region of interest" description="Disordered" evidence="6">
    <location>
        <begin position="218"/>
        <end position="246"/>
    </location>
</feature>
<comment type="similarity">
    <text evidence="1">Belongs to the protein-tyrosine phosphatase family.</text>
</comment>
<feature type="domain" description="Tyrosine-protein phosphatase" evidence="7">
    <location>
        <begin position="271"/>
        <end position="580"/>
    </location>
</feature>
<evidence type="ECO:0000259" key="8">
    <source>
        <dbReference type="PROSITE" id="PS50056"/>
    </source>
</evidence>
<proteinExistence type="inferred from homology"/>
<dbReference type="EMBL" id="VTPC01003377">
    <property type="protein sequence ID" value="KAF2898625.1"/>
    <property type="molecule type" value="Genomic_DNA"/>
</dbReference>
<evidence type="ECO:0000256" key="3">
    <source>
        <dbReference type="ARBA" id="ARBA00022801"/>
    </source>
</evidence>
<dbReference type="PANTHER" id="PTHR19134">
    <property type="entry name" value="RECEPTOR-TYPE TYROSINE-PROTEIN PHOSPHATASE"/>
    <property type="match status" value="1"/>
</dbReference>
<keyword evidence="4" id="KW-0904">Protein phosphatase</keyword>
<dbReference type="GO" id="GO:0008045">
    <property type="term" value="P:motor neuron axon guidance"/>
    <property type="evidence" value="ECO:0007669"/>
    <property type="project" value="TreeGrafter"/>
</dbReference>
<dbReference type="PANTHER" id="PTHR19134:SF562">
    <property type="entry name" value="PROTEIN-TYROSINE-PHOSPHATASE"/>
    <property type="match status" value="1"/>
</dbReference>
<evidence type="ECO:0000256" key="1">
    <source>
        <dbReference type="ARBA" id="ARBA00009580"/>
    </source>
</evidence>
<feature type="domain" description="Tyrosine-protein phosphatase" evidence="7">
    <location>
        <begin position="607"/>
        <end position="871"/>
    </location>
</feature>
<dbReference type="SUPFAM" id="SSF52799">
    <property type="entry name" value="(Phosphotyrosine protein) phosphatases II"/>
    <property type="match status" value="2"/>
</dbReference>
<dbReference type="InterPro" id="IPR050348">
    <property type="entry name" value="Protein-Tyr_Phosphatase"/>
</dbReference>
<dbReference type="Pfam" id="PF00102">
    <property type="entry name" value="Y_phosphatase"/>
    <property type="match status" value="3"/>
</dbReference>
<dbReference type="PROSITE" id="PS50056">
    <property type="entry name" value="TYR_PHOSPHATASE_2"/>
    <property type="match status" value="2"/>
</dbReference>
<evidence type="ECO:0000256" key="6">
    <source>
        <dbReference type="SAM" id="MobiDB-lite"/>
    </source>
</evidence>
<reference evidence="9" key="1">
    <citation type="submission" date="2019-08" db="EMBL/GenBank/DDBJ databases">
        <title>The genome of the North American firefly Photinus pyralis.</title>
        <authorList>
            <consortium name="Photinus pyralis genome working group"/>
            <person name="Fallon T.R."/>
            <person name="Sander Lower S.E."/>
            <person name="Weng J.-K."/>
        </authorList>
    </citation>
    <scope>NUCLEOTIDE SEQUENCE</scope>
    <source>
        <strain evidence="9">TRF0915ILg1</strain>
        <tissue evidence="9">Whole body</tissue>
    </source>
</reference>
<dbReference type="InterPro" id="IPR036116">
    <property type="entry name" value="FN3_sf"/>
</dbReference>
<dbReference type="CDD" id="cd00047">
    <property type="entry name" value="PTPc"/>
    <property type="match status" value="2"/>
</dbReference>
<dbReference type="InterPro" id="IPR000387">
    <property type="entry name" value="Tyr_Pase_dom"/>
</dbReference>
<dbReference type="OrthoDB" id="6108687at2759"/>
<dbReference type="Proteomes" id="UP000801492">
    <property type="component" value="Unassembled WGS sequence"/>
</dbReference>
<evidence type="ECO:0000259" key="7">
    <source>
        <dbReference type="PROSITE" id="PS50055"/>
    </source>
</evidence>
<feature type="domain" description="Tyrosine specific protein phosphatases" evidence="8">
    <location>
        <begin position="789"/>
        <end position="862"/>
    </location>
</feature>
<gene>
    <name evidence="9" type="ORF">ILUMI_07551</name>
</gene>